<dbReference type="InterPro" id="IPR001296">
    <property type="entry name" value="Glyco_trans_1"/>
</dbReference>
<evidence type="ECO:0000313" key="4">
    <source>
        <dbReference type="Proteomes" id="UP000198675"/>
    </source>
</evidence>
<dbReference type="Pfam" id="PF00534">
    <property type="entry name" value="Glycos_transf_1"/>
    <property type="match status" value="1"/>
</dbReference>
<dbReference type="PANTHER" id="PTHR45947:SF13">
    <property type="entry name" value="TRANSFERASE"/>
    <property type="match status" value="1"/>
</dbReference>
<dbReference type="SUPFAM" id="SSF53756">
    <property type="entry name" value="UDP-Glycosyltransferase/glycogen phosphorylase"/>
    <property type="match status" value="1"/>
</dbReference>
<keyword evidence="3" id="KW-0808">Transferase</keyword>
<evidence type="ECO:0000259" key="2">
    <source>
        <dbReference type="Pfam" id="PF13439"/>
    </source>
</evidence>
<dbReference type="CDD" id="cd03825">
    <property type="entry name" value="GT4_WcaC-like"/>
    <property type="match status" value="1"/>
</dbReference>
<dbReference type="Proteomes" id="UP000198675">
    <property type="component" value="Chromosome I"/>
</dbReference>
<dbReference type="AlphaFoldDB" id="A0A1H2L8W8"/>
<keyword evidence="4" id="KW-1185">Reference proteome</keyword>
<feature type="domain" description="Glycosyl transferase family 1" evidence="1">
    <location>
        <begin position="250"/>
        <end position="386"/>
    </location>
</feature>
<dbReference type="EMBL" id="LT629797">
    <property type="protein sequence ID" value="SDU77480.1"/>
    <property type="molecule type" value="Genomic_DNA"/>
</dbReference>
<protein>
    <submittedName>
        <fullName evidence="3">Glycosyltransferase involved in cell wall bisynthesis</fullName>
    </submittedName>
</protein>
<sequence>MKVLIVNTSDIEGGAARAAYRLHKALLTKGVDSQMLVQSKSSDDFTVLGPQTKFQKAMGKLRPTLDSIPVRRYPERTKTLFSPSWVPFAGLVDKINALNPDVVHLHWIAGGMMRIEDIARIRAPVVWSLHDMWAFTGGCHYDEECGKFKNSCGSCPVLASAKENDLSSKVLQRKQVSFKQHTNLTIVGLSNWLAKEAKSSTLFKNTSVVNLPNPIDMSSFAPFCKQQARTLFKLPGDKKLVLFGAMGATSDPRKGFKELAQALDHLPAEYELVVFGSSEPEISQGFKQKSHYIGHLHDDVSLRVLYSAADVMVVPSLQEAFGQTASESMACGTPVVAFGATGLLDIVDHQQTGYLAEPFNTQDLANGINWVLQHQSPDKLADNARQKVLENFESSLVASKYIDLYREVLSKEKE</sequence>
<evidence type="ECO:0000259" key="1">
    <source>
        <dbReference type="Pfam" id="PF00534"/>
    </source>
</evidence>
<feature type="domain" description="Glycosyltransferase subfamily 4-like N-terminal" evidence="2">
    <location>
        <begin position="13"/>
        <end position="137"/>
    </location>
</feature>
<proteinExistence type="predicted"/>
<dbReference type="RefSeq" id="WP_092374782.1">
    <property type="nucleotide sequence ID" value="NZ_LT629797.1"/>
</dbReference>
<organism evidence="3 4">
    <name type="scientific">Pseudomonas sihuiensis</name>
    <dbReference type="NCBI Taxonomy" id="1274359"/>
    <lineage>
        <taxon>Bacteria</taxon>
        <taxon>Pseudomonadati</taxon>
        <taxon>Pseudomonadota</taxon>
        <taxon>Gammaproteobacteria</taxon>
        <taxon>Pseudomonadales</taxon>
        <taxon>Pseudomonadaceae</taxon>
        <taxon>Pseudomonas</taxon>
    </lineage>
</organism>
<dbReference type="GO" id="GO:0016757">
    <property type="term" value="F:glycosyltransferase activity"/>
    <property type="evidence" value="ECO:0007669"/>
    <property type="project" value="InterPro"/>
</dbReference>
<gene>
    <name evidence="3" type="ORF">SAMN05216363_0787</name>
</gene>
<dbReference type="Gene3D" id="3.40.50.2000">
    <property type="entry name" value="Glycogen Phosphorylase B"/>
    <property type="match status" value="2"/>
</dbReference>
<name>A0A1H2L8W8_9PSED</name>
<reference evidence="4" key="1">
    <citation type="submission" date="2016-10" db="EMBL/GenBank/DDBJ databases">
        <authorList>
            <person name="Varghese N."/>
            <person name="Submissions S."/>
        </authorList>
    </citation>
    <scope>NUCLEOTIDE SEQUENCE [LARGE SCALE GENOMIC DNA]</scope>
    <source>
        <strain evidence="4">KCTC 32246</strain>
    </source>
</reference>
<accession>A0A1H2L8W8</accession>
<dbReference type="InterPro" id="IPR050194">
    <property type="entry name" value="Glycosyltransferase_grp1"/>
</dbReference>
<evidence type="ECO:0000313" key="3">
    <source>
        <dbReference type="EMBL" id="SDU77480.1"/>
    </source>
</evidence>
<dbReference type="Pfam" id="PF13439">
    <property type="entry name" value="Glyco_transf_4"/>
    <property type="match status" value="1"/>
</dbReference>
<dbReference type="InterPro" id="IPR028098">
    <property type="entry name" value="Glyco_trans_4-like_N"/>
</dbReference>
<dbReference type="PANTHER" id="PTHR45947">
    <property type="entry name" value="SULFOQUINOVOSYL TRANSFERASE SQD2"/>
    <property type="match status" value="1"/>
</dbReference>